<keyword evidence="2" id="KW-1185">Reference proteome</keyword>
<accession>A0A1E3IRZ6</accession>
<dbReference type="GeneID" id="91086384"/>
<reference evidence="1" key="3">
    <citation type="submission" date="2024-01" db="EMBL/GenBank/DDBJ databases">
        <authorList>
            <person name="Coelho M.A."/>
            <person name="David-Palma M."/>
            <person name="Shea T."/>
            <person name="Sun S."/>
            <person name="Cuomo C.A."/>
            <person name="Heitman J."/>
        </authorList>
    </citation>
    <scope>NUCLEOTIDE SEQUENCE</scope>
    <source>
        <strain evidence="1">CBS 7841</strain>
    </source>
</reference>
<dbReference type="EMBL" id="CP143785">
    <property type="protein sequence ID" value="WVN86997.1"/>
    <property type="molecule type" value="Genomic_DNA"/>
</dbReference>
<organism evidence="1 2">
    <name type="scientific">Cryptococcus depauperatus CBS 7841</name>
    <dbReference type="NCBI Taxonomy" id="1295531"/>
    <lineage>
        <taxon>Eukaryota</taxon>
        <taxon>Fungi</taxon>
        <taxon>Dikarya</taxon>
        <taxon>Basidiomycota</taxon>
        <taxon>Agaricomycotina</taxon>
        <taxon>Tremellomycetes</taxon>
        <taxon>Tremellales</taxon>
        <taxon>Cryptococcaceae</taxon>
        <taxon>Cryptococcus</taxon>
    </lineage>
</organism>
<sequence length="873" mass="97253">MIRCIRLKLSATQQRIIHAKATATLEAQDPYGVAYGAGPSRLSYQPSHSPKRLYANENARVLRKSLANLSHGSYALPAVFVRSLQKAVDKTGAIHLDDAVSRLSRLNLHIIVHHLIRQKKGNLAAAIILQALKDSPRMARRRVISPKSLSVLFRDRNNFSFLNSVSYSRKIPPNLSPTVHQQSSPPPSIRLQTILDMLEILQDVRYRRPAEMYLLTIKACCDESLFHLAAKVYVGLVEEWITEGRVAEGAHPDDFHPGGGPPRGWNKEEGDRWWTGVRTWRWPGEVLSPHDRLDLWHPRHLSLPEKMRNFPVPLATSPPTLVPHPHSSLLNAIILSLKLDPTQVAPHEFASSMRALAILSNTVLSRTLPILGLHQLLRKCKDAPFKPDVYPEGMSREESEDAWAYTAFTQVHVTLMSLLWSPPISAGNMGLIVAAQNAELASQLSSDTPCSAQHCPLPTYTYSLPPLSLQSCTLLLSYAFRKLKAPSLLTSLLDYMRNVFGRLGVGKNVNGWNEIIRGAGAVGLSHVADDAAKVLLGDVGKDNRRMDEREMAAQNKMGINKAPKELVPALQQELSMLEQGEVEANEQTLLAFIHHLAATSQFPRLVTLIYTLIPYLAHSRHSSHILDDTEGLEVGASGRPKSSKLMPKIYLSLLKALERAGRVGLAQRIFGVALYEERAAWEAYHTANPLYTSFPGELRCSQELFTTMLQTYSQLLSPPSISLKGIKVPKYAESLSVGDQVAALGLDIHHLARTRWKEGWIDKAEMKGSGGERYWRGLMACCWSRWNLASALSSTPNNFGGLPPLSRPVEREMIGVMKDMEAWGISAPEIMRARLQGRKIDEGSRLFWQKGQGRSKERKGDAEKLLKRIMGET</sequence>
<proteinExistence type="predicted"/>
<dbReference type="VEuPathDB" id="FungiDB:L203_01428"/>
<evidence type="ECO:0000313" key="1">
    <source>
        <dbReference type="EMBL" id="WVN86997.1"/>
    </source>
</evidence>
<dbReference type="OrthoDB" id="2554293at2759"/>
<dbReference type="AlphaFoldDB" id="A0A1E3IRZ6"/>
<protein>
    <submittedName>
        <fullName evidence="1">Uncharacterized protein</fullName>
    </submittedName>
</protein>
<name>A0A1E3IRZ6_9TREE</name>
<gene>
    <name evidence="1" type="ORF">L203_102172</name>
</gene>
<dbReference type="KEGG" id="cdep:91086384"/>
<dbReference type="Proteomes" id="UP000094043">
    <property type="component" value="Chromosome 2"/>
</dbReference>
<dbReference type="RefSeq" id="XP_066067697.1">
    <property type="nucleotide sequence ID" value="XM_066211600.1"/>
</dbReference>
<evidence type="ECO:0000313" key="2">
    <source>
        <dbReference type="Proteomes" id="UP000094043"/>
    </source>
</evidence>
<reference evidence="1" key="2">
    <citation type="journal article" date="2022" name="Elife">
        <title>Obligate sexual reproduction of a homothallic fungus closely related to the Cryptococcus pathogenic species complex.</title>
        <authorList>
            <person name="Passer A.R."/>
            <person name="Clancey S.A."/>
            <person name="Shea T."/>
            <person name="David-Palma M."/>
            <person name="Averette A.F."/>
            <person name="Boekhout T."/>
            <person name="Porcel B.M."/>
            <person name="Nowrousian M."/>
            <person name="Cuomo C.A."/>
            <person name="Sun S."/>
            <person name="Heitman J."/>
            <person name="Coelho M.A."/>
        </authorList>
    </citation>
    <scope>NUCLEOTIDE SEQUENCE</scope>
    <source>
        <strain evidence="1">CBS 7841</strain>
    </source>
</reference>
<reference evidence="1" key="1">
    <citation type="submission" date="2016-06" db="EMBL/GenBank/DDBJ databases">
        <authorList>
            <person name="Cuomo C."/>
            <person name="Litvintseva A."/>
            <person name="Heitman J."/>
            <person name="Chen Y."/>
            <person name="Sun S."/>
            <person name="Springer D."/>
            <person name="Dromer F."/>
            <person name="Young S."/>
            <person name="Zeng Q."/>
            <person name="Chapman S."/>
            <person name="Gujja S."/>
            <person name="Saif S."/>
            <person name="Birren B."/>
        </authorList>
    </citation>
    <scope>NUCLEOTIDE SEQUENCE</scope>
    <source>
        <strain evidence="1">CBS 7841</strain>
    </source>
</reference>